<name>A0ABW1KZG4_9PROT</name>
<keyword evidence="2" id="KW-1185">Reference proteome</keyword>
<dbReference type="Proteomes" id="UP001596116">
    <property type="component" value="Unassembled WGS sequence"/>
</dbReference>
<dbReference type="EMBL" id="JBHPON010000002">
    <property type="protein sequence ID" value="MFC6036047.1"/>
    <property type="molecule type" value="Genomic_DNA"/>
</dbReference>
<evidence type="ECO:0000313" key="1">
    <source>
        <dbReference type="EMBL" id="MFC6036047.1"/>
    </source>
</evidence>
<accession>A0ABW1KZG4</accession>
<reference evidence="1 2" key="1">
    <citation type="submission" date="2024-09" db="EMBL/GenBank/DDBJ databases">
        <authorList>
            <person name="Zhang Z.-H."/>
        </authorList>
    </citation>
    <scope>NUCLEOTIDE SEQUENCE [LARGE SCALE GENOMIC DNA]</scope>
    <source>
        <strain evidence="1 2">HHTR114</strain>
    </source>
</reference>
<proteinExistence type="predicted"/>
<sequence>MPPPEQLSQLYSKIESGKIDDSFSVVDLLIRARIYLEASRPSEDGFDSLRFFADYIAHPNIDRSRAISFLEEACNFIAAQGPMTLTDFRLPALRQELGKLVEAEPYYGPIVESSKTEKFGWMKFYSILLEELVSRTIGFGEHISKCSDTRLRKTLERLQSAYQDSFVHHGHVMGWPLSETGPPFGFRFYIYRFEPMPKGGYLMMGARPLIAPDGFRYIPWLNPPPHLLDNA</sequence>
<comment type="caution">
    <text evidence="1">The sequence shown here is derived from an EMBL/GenBank/DDBJ whole genome shotgun (WGS) entry which is preliminary data.</text>
</comment>
<gene>
    <name evidence="1" type="ORF">ACFMB1_10860</name>
</gene>
<protein>
    <submittedName>
        <fullName evidence="1">Uncharacterized protein</fullName>
    </submittedName>
</protein>
<organism evidence="1 2">
    <name type="scientific">Hyphococcus aureus</name>
    <dbReference type="NCBI Taxonomy" id="2666033"/>
    <lineage>
        <taxon>Bacteria</taxon>
        <taxon>Pseudomonadati</taxon>
        <taxon>Pseudomonadota</taxon>
        <taxon>Alphaproteobacteria</taxon>
        <taxon>Parvularculales</taxon>
        <taxon>Parvularculaceae</taxon>
        <taxon>Hyphococcus</taxon>
    </lineage>
</organism>
<evidence type="ECO:0000313" key="2">
    <source>
        <dbReference type="Proteomes" id="UP001596116"/>
    </source>
</evidence>
<dbReference type="RefSeq" id="WP_379882725.1">
    <property type="nucleotide sequence ID" value="NZ_JBHPON010000002.1"/>
</dbReference>